<evidence type="ECO:0000313" key="1">
    <source>
        <dbReference type="EMBL" id="TGO28020.1"/>
    </source>
</evidence>
<dbReference type="AlphaFoldDB" id="A0A4Z1FXM1"/>
<gene>
    <name evidence="1" type="ORF">BPAE_0033g00220</name>
</gene>
<proteinExistence type="predicted"/>
<accession>A0A4Z1FXM1</accession>
<sequence length="74" mass="8408">MYASKQAKAINLTKNGYPKRRILRNGQVDRPGVRSQDSGTDMMEDRVRPLGSVEIANIMIHDDDDDDDDDGWDE</sequence>
<protein>
    <submittedName>
        <fullName evidence="1">Uncharacterized protein</fullName>
    </submittedName>
</protein>
<dbReference type="EMBL" id="PQXI01000033">
    <property type="protein sequence ID" value="TGO28020.1"/>
    <property type="molecule type" value="Genomic_DNA"/>
</dbReference>
<evidence type="ECO:0000313" key="2">
    <source>
        <dbReference type="Proteomes" id="UP000297910"/>
    </source>
</evidence>
<keyword evidence="2" id="KW-1185">Reference proteome</keyword>
<organism evidence="1 2">
    <name type="scientific">Botrytis paeoniae</name>
    <dbReference type="NCBI Taxonomy" id="278948"/>
    <lineage>
        <taxon>Eukaryota</taxon>
        <taxon>Fungi</taxon>
        <taxon>Dikarya</taxon>
        <taxon>Ascomycota</taxon>
        <taxon>Pezizomycotina</taxon>
        <taxon>Leotiomycetes</taxon>
        <taxon>Helotiales</taxon>
        <taxon>Sclerotiniaceae</taxon>
        <taxon>Botrytis</taxon>
    </lineage>
</organism>
<comment type="caution">
    <text evidence="1">The sequence shown here is derived from an EMBL/GenBank/DDBJ whole genome shotgun (WGS) entry which is preliminary data.</text>
</comment>
<name>A0A4Z1FXM1_9HELO</name>
<reference evidence="1 2" key="1">
    <citation type="submission" date="2017-12" db="EMBL/GenBank/DDBJ databases">
        <title>Comparative genomics of Botrytis spp.</title>
        <authorList>
            <person name="Valero-Jimenez C.A."/>
            <person name="Tapia P."/>
            <person name="Veloso J."/>
            <person name="Silva-Moreno E."/>
            <person name="Staats M."/>
            <person name="Valdes J.H."/>
            <person name="Van Kan J.A.L."/>
        </authorList>
    </citation>
    <scope>NUCLEOTIDE SEQUENCE [LARGE SCALE GENOMIC DNA]</scope>
    <source>
        <strain evidence="1 2">Bp0003</strain>
    </source>
</reference>
<dbReference type="Proteomes" id="UP000297910">
    <property type="component" value="Unassembled WGS sequence"/>
</dbReference>